<comment type="caution">
    <text evidence="5">The sequence shown here is derived from an EMBL/GenBank/DDBJ whole genome shotgun (WGS) entry which is preliminary data.</text>
</comment>
<evidence type="ECO:0000259" key="4">
    <source>
        <dbReference type="PROSITE" id="PS50977"/>
    </source>
</evidence>
<keyword evidence="2 3" id="KW-0238">DNA-binding</keyword>
<protein>
    <submittedName>
        <fullName evidence="5">TetR/AcrR family transcriptional regulator</fullName>
    </submittedName>
</protein>
<dbReference type="PRINTS" id="PR00455">
    <property type="entry name" value="HTHTETR"/>
</dbReference>
<dbReference type="Gene3D" id="1.10.10.60">
    <property type="entry name" value="Homeodomain-like"/>
    <property type="match status" value="1"/>
</dbReference>
<proteinExistence type="predicted"/>
<dbReference type="RefSeq" id="WP_385940264.1">
    <property type="nucleotide sequence ID" value="NZ_JBHSOZ010000003.1"/>
</dbReference>
<dbReference type="PROSITE" id="PS50977">
    <property type="entry name" value="HTH_TETR_2"/>
    <property type="match status" value="1"/>
</dbReference>
<keyword evidence="1" id="KW-0678">Repressor</keyword>
<evidence type="ECO:0000256" key="1">
    <source>
        <dbReference type="ARBA" id="ARBA00022491"/>
    </source>
</evidence>
<evidence type="ECO:0000256" key="2">
    <source>
        <dbReference type="ARBA" id="ARBA00023125"/>
    </source>
</evidence>
<keyword evidence="6" id="KW-1185">Reference proteome</keyword>
<organism evidence="5 6">
    <name type="scientific">Thalassorhabdus alkalitolerans</name>
    <dbReference type="NCBI Taxonomy" id="2282697"/>
    <lineage>
        <taxon>Bacteria</taxon>
        <taxon>Bacillati</taxon>
        <taxon>Bacillota</taxon>
        <taxon>Bacilli</taxon>
        <taxon>Bacillales</taxon>
        <taxon>Bacillaceae</taxon>
        <taxon>Thalassorhabdus</taxon>
    </lineage>
</organism>
<feature type="domain" description="HTH tetR-type" evidence="4">
    <location>
        <begin position="17"/>
        <end position="77"/>
    </location>
</feature>
<dbReference type="PANTHER" id="PTHR43479:SF11">
    <property type="entry name" value="ACREF_ENVCD OPERON REPRESSOR-RELATED"/>
    <property type="match status" value="1"/>
</dbReference>
<gene>
    <name evidence="5" type="ORF">ACFPU1_09060</name>
</gene>
<evidence type="ECO:0000256" key="3">
    <source>
        <dbReference type="PROSITE-ProRule" id="PRU00335"/>
    </source>
</evidence>
<dbReference type="InterPro" id="IPR009057">
    <property type="entry name" value="Homeodomain-like_sf"/>
</dbReference>
<dbReference type="InterPro" id="IPR050624">
    <property type="entry name" value="HTH-type_Tx_Regulator"/>
</dbReference>
<dbReference type="SUPFAM" id="SSF46689">
    <property type="entry name" value="Homeodomain-like"/>
    <property type="match status" value="1"/>
</dbReference>
<dbReference type="Pfam" id="PF00440">
    <property type="entry name" value="TetR_N"/>
    <property type="match status" value="1"/>
</dbReference>
<name>A0ABW0YKK1_9BACI</name>
<accession>A0ABW0YKK1</accession>
<reference evidence="6" key="1">
    <citation type="journal article" date="2019" name="Int. J. Syst. Evol. Microbiol.">
        <title>The Global Catalogue of Microorganisms (GCM) 10K type strain sequencing project: providing services to taxonomists for standard genome sequencing and annotation.</title>
        <authorList>
            <consortium name="The Broad Institute Genomics Platform"/>
            <consortium name="The Broad Institute Genome Sequencing Center for Infectious Disease"/>
            <person name="Wu L."/>
            <person name="Ma J."/>
        </authorList>
    </citation>
    <scope>NUCLEOTIDE SEQUENCE [LARGE SCALE GENOMIC DNA]</scope>
    <source>
        <strain evidence="6">CECT 7184</strain>
    </source>
</reference>
<sequence length="205" mass="23724">MEKNLVPSIVKDQHLVKRRREQMVNAAVVLLKKKGFDRITTREIAREAGFSIGTLYEYIGRKEDILYLVCDSIFEEVRDRLEASLTKGGNGIDSLEEVISSLFKVMDEMQDEVLVMYQETKSLPKNALPYVLKKDEELTKIIEETILNVREAGGISLSDKECWLLAHNIIVSGQMWTFRRWALRKTCTLEEYTKMQVNLLLHKLV</sequence>
<dbReference type="Gene3D" id="1.10.357.10">
    <property type="entry name" value="Tetracycline Repressor, domain 2"/>
    <property type="match status" value="1"/>
</dbReference>
<feature type="DNA-binding region" description="H-T-H motif" evidence="3">
    <location>
        <begin position="40"/>
        <end position="59"/>
    </location>
</feature>
<evidence type="ECO:0000313" key="6">
    <source>
        <dbReference type="Proteomes" id="UP001596142"/>
    </source>
</evidence>
<evidence type="ECO:0000313" key="5">
    <source>
        <dbReference type="EMBL" id="MFC5712930.1"/>
    </source>
</evidence>
<dbReference type="EMBL" id="JBHSOZ010000003">
    <property type="protein sequence ID" value="MFC5712930.1"/>
    <property type="molecule type" value="Genomic_DNA"/>
</dbReference>
<dbReference type="InterPro" id="IPR001647">
    <property type="entry name" value="HTH_TetR"/>
</dbReference>
<dbReference type="PANTHER" id="PTHR43479">
    <property type="entry name" value="ACREF/ENVCD OPERON REPRESSOR-RELATED"/>
    <property type="match status" value="1"/>
</dbReference>
<dbReference type="Proteomes" id="UP001596142">
    <property type="component" value="Unassembled WGS sequence"/>
</dbReference>